<evidence type="ECO:0000313" key="4">
    <source>
        <dbReference type="Proteomes" id="UP000184048"/>
    </source>
</evidence>
<dbReference type="InterPro" id="IPR028348">
    <property type="entry name" value="FAD-binding_protein"/>
</dbReference>
<feature type="domain" description="FAD-dependent protein C-terminal" evidence="2">
    <location>
        <begin position="271"/>
        <end position="467"/>
    </location>
</feature>
<dbReference type="Pfam" id="PF21688">
    <property type="entry name" value="FAD-depend_C"/>
    <property type="match status" value="1"/>
</dbReference>
<dbReference type="Gene3D" id="3.50.50.60">
    <property type="entry name" value="FAD/NAD(P)-binding domain"/>
    <property type="match status" value="2"/>
</dbReference>
<proteinExistence type="predicted"/>
<dbReference type="PRINTS" id="PR00419">
    <property type="entry name" value="ADXRDTASE"/>
</dbReference>
<dbReference type="STRING" id="1121884.SAMN02745131_03637"/>
<dbReference type="InterPro" id="IPR002938">
    <property type="entry name" value="FAD-bd"/>
</dbReference>
<dbReference type="InterPro" id="IPR049516">
    <property type="entry name" value="FAD-depend_C"/>
</dbReference>
<evidence type="ECO:0000259" key="1">
    <source>
        <dbReference type="Pfam" id="PF01494"/>
    </source>
</evidence>
<evidence type="ECO:0000259" key="2">
    <source>
        <dbReference type="Pfam" id="PF21688"/>
    </source>
</evidence>
<dbReference type="InterPro" id="IPR036188">
    <property type="entry name" value="FAD/NAD-bd_sf"/>
</dbReference>
<sequence>MQQKISLKLLPSEAADDQVIKKSLSQSIGIPQDRISGFTINKRSIDARGKQPWINLTLTSFIDEPFHYTRDLVPLELKDVKQSDTRVVIIGAGPAGLFTAMRLIEHGIKPVVLERGKDVRARRRDLAAINKEGVVNPESNYCFGEGGAGTYSDGKLYTRSNKRGNIDRILNILVHFGASESILSDAHPHIGTNKLPHIITAIREKIIECGGEVLFEKKVTDFHIIEGSIKGVQCSDGDSVRGDAVVLATGHSARDIFELLHAKKILIEPKPFALGVRVEHPQALIDSIQYHCPSRGEYLPPASYSLVQQVQGKGVFSFCMCPGGIIAPAATNPNEIVVNGWSPSKRNNPYANSGIVVTVDEKNIAPFKSHGPLAAMYFQQSVEQKAFEIGGGKLVAPAQRMADFTKNIVSSNLPDCSYLPGIHSANLKEVLPPFILHSLQGAFIEFGKKMKGYLTNEAVVVATESRTSSPVRIPREEESLEHPQIKKLFPCGEGAGYAGGIVSAAMDGERIANRIAVITGKAK</sequence>
<reference evidence="3 4" key="1">
    <citation type="submission" date="2016-11" db="EMBL/GenBank/DDBJ databases">
        <authorList>
            <person name="Jaros S."/>
            <person name="Januszkiewicz K."/>
            <person name="Wedrychowicz H."/>
        </authorList>
    </citation>
    <scope>NUCLEOTIDE SEQUENCE [LARGE SCALE GENOMIC DNA]</scope>
    <source>
        <strain evidence="3 4">DSM 18119</strain>
    </source>
</reference>
<dbReference type="EMBL" id="FQUU01000020">
    <property type="protein sequence ID" value="SHF83172.1"/>
    <property type="molecule type" value="Genomic_DNA"/>
</dbReference>
<accession>A0A1M5EVV4</accession>
<feature type="domain" description="FAD-binding" evidence="1">
    <location>
        <begin position="84"/>
        <end position="118"/>
    </location>
</feature>
<dbReference type="RefSeq" id="WP_072836762.1">
    <property type="nucleotide sequence ID" value="NZ_FQUU01000020.1"/>
</dbReference>
<dbReference type="Gene3D" id="3.30.70.2700">
    <property type="match status" value="1"/>
</dbReference>
<name>A0A1M5EVV4_9BACT</name>
<evidence type="ECO:0000313" key="3">
    <source>
        <dbReference type="EMBL" id="SHF83172.1"/>
    </source>
</evidence>
<organism evidence="3 4">
    <name type="scientific">Flavisolibacter ginsengisoli DSM 18119</name>
    <dbReference type="NCBI Taxonomy" id="1121884"/>
    <lineage>
        <taxon>Bacteria</taxon>
        <taxon>Pseudomonadati</taxon>
        <taxon>Bacteroidota</taxon>
        <taxon>Chitinophagia</taxon>
        <taxon>Chitinophagales</taxon>
        <taxon>Chitinophagaceae</taxon>
        <taxon>Flavisolibacter</taxon>
    </lineage>
</organism>
<dbReference type="OrthoDB" id="9772594at2"/>
<dbReference type="Pfam" id="PF01494">
    <property type="entry name" value="FAD_binding_3"/>
    <property type="match status" value="1"/>
</dbReference>
<dbReference type="Proteomes" id="UP000184048">
    <property type="component" value="Unassembled WGS sequence"/>
</dbReference>
<dbReference type="AlphaFoldDB" id="A0A1M5EVV4"/>
<dbReference type="PANTHER" id="PTHR42842">
    <property type="entry name" value="FAD/NAD(P)-BINDING OXIDOREDUCTASE"/>
    <property type="match status" value="1"/>
</dbReference>
<dbReference type="SUPFAM" id="SSF51905">
    <property type="entry name" value="FAD/NAD(P)-binding domain"/>
    <property type="match status" value="1"/>
</dbReference>
<protein>
    <submittedName>
        <fullName evidence="3">Uncharacterized protein</fullName>
    </submittedName>
</protein>
<dbReference type="PIRSF" id="PIRSF038984">
    <property type="entry name" value="FAD_binding_protein"/>
    <property type="match status" value="1"/>
</dbReference>
<dbReference type="GO" id="GO:0071949">
    <property type="term" value="F:FAD binding"/>
    <property type="evidence" value="ECO:0007669"/>
    <property type="project" value="InterPro"/>
</dbReference>
<keyword evidence="4" id="KW-1185">Reference proteome</keyword>
<dbReference type="PANTHER" id="PTHR42842:SF3">
    <property type="entry name" value="FAD_NAD(P)-BINDING OXIDOREDUCTASE FAMILY PROTEIN"/>
    <property type="match status" value="1"/>
</dbReference>
<gene>
    <name evidence="3" type="ORF">SAMN02745131_03637</name>
</gene>